<feature type="compositionally biased region" description="Basic and acidic residues" evidence="1">
    <location>
        <begin position="395"/>
        <end position="409"/>
    </location>
</feature>
<evidence type="ECO:0000256" key="1">
    <source>
        <dbReference type="SAM" id="MobiDB-lite"/>
    </source>
</evidence>
<feature type="region of interest" description="Disordered" evidence="1">
    <location>
        <begin position="1"/>
        <end position="128"/>
    </location>
</feature>
<feature type="compositionally biased region" description="Basic and acidic residues" evidence="1">
    <location>
        <begin position="275"/>
        <end position="293"/>
    </location>
</feature>
<feature type="region of interest" description="Disordered" evidence="1">
    <location>
        <begin position="275"/>
        <end position="310"/>
    </location>
</feature>
<feature type="region of interest" description="Disordered" evidence="1">
    <location>
        <begin position="395"/>
        <end position="467"/>
    </location>
</feature>
<accession>A0A5J9V159</accession>
<keyword evidence="3" id="KW-1185">Reference proteome</keyword>
<dbReference type="OrthoDB" id="691789at2759"/>
<feature type="region of interest" description="Disordered" evidence="1">
    <location>
        <begin position="141"/>
        <end position="164"/>
    </location>
</feature>
<sequence>MAAVPGDVSSRGRSGINARCADHLLPPLPSTGEPTATSRASRGSSSRRSEEARRAADAEGVRKQLILAAADVGGQGGHHRRPSSSSGGGRAASPSRHHHASPPVSSRGGGHGRKYHSEDDASSFAKPRLDYGQERLSIRASFIKPSSAQRNIRQQAGSKASLPERRVVASNQVPSRFFHGHQPHVGAIDGTNEEISPIFSEEENEVDGQKYRRSDSMASRILSARDLNSEPGGAFESSSHIADLKKPSALPRNIRLQAHRHHSLLRRDVINEKRLPKLSEEKGEVDGQKDSRTDTVSAHISSESDWNSIPDGALESSNHISDFKKHASLPQNIRVQTHRHASLRQRAEGTNQMPPKFIHRDMPDKLMRPAHSSKNYHQCVGAIDAITEWRCPKASKEEDEVDNQKDRHTATVRRLPSARGWNVESDGVFEGTKPNSDFKKPSATPGNTRLQQHRYPSPQGRNAEATSQVPPRFITGARPDRLMQRACFSVNYCQRMSAIDAINEWRVPKGCLKQYSFDTTSNRFDGVPSRKGLAISAEGSTQTPGGTARAIKKVTYATTLGIGGGYGDPHPPPFYKCKVCCKRTAFFRLKCCHLVVCDHCGCDCDPKYFESKKLQFQNDKQQGNKEKLPKIKLQGTDLFLWQPFSYPADLMLCMAKRAGSQLQYYFAPVQELMDSNMPVINTTIYSFRQFGKNAKSLKVTEELISRSQLQ</sequence>
<evidence type="ECO:0000313" key="3">
    <source>
        <dbReference type="Proteomes" id="UP000324897"/>
    </source>
</evidence>
<reference evidence="2 3" key="1">
    <citation type="journal article" date="2019" name="Sci. Rep.">
        <title>A high-quality genome of Eragrostis curvula grass provides insights into Poaceae evolution and supports new strategies to enhance forage quality.</title>
        <authorList>
            <person name="Carballo J."/>
            <person name="Santos B.A.C.M."/>
            <person name="Zappacosta D."/>
            <person name="Garbus I."/>
            <person name="Selva J.P."/>
            <person name="Gallo C.A."/>
            <person name="Diaz A."/>
            <person name="Albertini E."/>
            <person name="Caccamo M."/>
            <person name="Echenique V."/>
        </authorList>
    </citation>
    <scope>NUCLEOTIDE SEQUENCE [LARGE SCALE GENOMIC DNA]</scope>
    <source>
        <strain evidence="3">cv. Victoria</strain>
        <tissue evidence="2">Leaf</tissue>
    </source>
</reference>
<dbReference type="Gramene" id="TVU29218">
    <property type="protein sequence ID" value="TVU29218"/>
    <property type="gene ID" value="EJB05_20776"/>
</dbReference>
<protein>
    <submittedName>
        <fullName evidence="2">Uncharacterized protein</fullName>
    </submittedName>
</protein>
<feature type="non-terminal residue" evidence="2">
    <location>
        <position position="1"/>
    </location>
</feature>
<organism evidence="2 3">
    <name type="scientific">Eragrostis curvula</name>
    <name type="common">weeping love grass</name>
    <dbReference type="NCBI Taxonomy" id="38414"/>
    <lineage>
        <taxon>Eukaryota</taxon>
        <taxon>Viridiplantae</taxon>
        <taxon>Streptophyta</taxon>
        <taxon>Embryophyta</taxon>
        <taxon>Tracheophyta</taxon>
        <taxon>Spermatophyta</taxon>
        <taxon>Magnoliopsida</taxon>
        <taxon>Liliopsida</taxon>
        <taxon>Poales</taxon>
        <taxon>Poaceae</taxon>
        <taxon>PACMAD clade</taxon>
        <taxon>Chloridoideae</taxon>
        <taxon>Eragrostideae</taxon>
        <taxon>Eragrostidinae</taxon>
        <taxon>Eragrostis</taxon>
    </lineage>
</organism>
<dbReference type="Proteomes" id="UP000324897">
    <property type="component" value="Chromosome 1"/>
</dbReference>
<proteinExistence type="predicted"/>
<gene>
    <name evidence="2" type="ORF">EJB05_20776</name>
</gene>
<comment type="caution">
    <text evidence="2">The sequence shown here is derived from an EMBL/GenBank/DDBJ whole genome shotgun (WGS) entry which is preliminary data.</text>
</comment>
<feature type="compositionally biased region" description="Polar residues" evidence="1">
    <location>
        <begin position="144"/>
        <end position="158"/>
    </location>
</feature>
<evidence type="ECO:0000313" key="2">
    <source>
        <dbReference type="EMBL" id="TVU29218.1"/>
    </source>
</evidence>
<dbReference type="AlphaFoldDB" id="A0A5J9V159"/>
<feature type="compositionally biased region" description="Polar residues" evidence="1">
    <location>
        <begin position="294"/>
        <end position="307"/>
    </location>
</feature>
<feature type="compositionally biased region" description="Low complexity" evidence="1">
    <location>
        <begin position="36"/>
        <end position="46"/>
    </location>
</feature>
<feature type="compositionally biased region" description="Basic and acidic residues" evidence="1">
    <location>
        <begin position="47"/>
        <end position="62"/>
    </location>
</feature>
<dbReference type="EMBL" id="RWGY01000011">
    <property type="protein sequence ID" value="TVU29218.1"/>
    <property type="molecule type" value="Genomic_DNA"/>
</dbReference>
<name>A0A5J9V159_9POAL</name>